<evidence type="ECO:0000313" key="3">
    <source>
        <dbReference type="Proteomes" id="UP000653565"/>
    </source>
</evidence>
<dbReference type="EMBL" id="JAAAPX010000014">
    <property type="protein sequence ID" value="KAF4242911.1"/>
    <property type="molecule type" value="Genomic_DNA"/>
</dbReference>
<dbReference type="AlphaFoldDB" id="A0A8H4MFE4"/>
<evidence type="ECO:0000313" key="2">
    <source>
        <dbReference type="EMBL" id="KAF4242911.1"/>
    </source>
</evidence>
<proteinExistence type="predicted"/>
<comment type="caution">
    <text evidence="2">The sequence shown here is derived from an EMBL/GenBank/DDBJ whole genome shotgun (WGS) entry which is preliminary data.</text>
</comment>
<dbReference type="Proteomes" id="UP000653565">
    <property type="component" value="Unassembled WGS sequence"/>
</dbReference>
<evidence type="ECO:0000256" key="1">
    <source>
        <dbReference type="SAM" id="MobiDB-lite"/>
    </source>
</evidence>
<feature type="region of interest" description="Disordered" evidence="1">
    <location>
        <begin position="317"/>
        <end position="347"/>
    </location>
</feature>
<gene>
    <name evidence="2" type="ORF">CNMCM6805_002019</name>
</gene>
<keyword evidence="3" id="KW-1185">Reference proteome</keyword>
<reference evidence="2" key="2">
    <citation type="submission" date="2020-04" db="EMBL/GenBank/DDBJ databases">
        <authorList>
            <person name="Santos R.A.C."/>
            <person name="Steenwyk J.L."/>
            <person name="Rivero-Menendez O."/>
            <person name="Mead M.E."/>
            <person name="Silva L.P."/>
            <person name="Bastos R.W."/>
            <person name="Alastruey-Izquierdo A."/>
            <person name="Goldman G.H."/>
            <person name="Rokas A."/>
        </authorList>
    </citation>
    <scope>NUCLEOTIDE SEQUENCE</scope>
    <source>
        <strain evidence="2">CNM-CM6805</strain>
    </source>
</reference>
<reference evidence="2" key="1">
    <citation type="journal article" date="2020" name="bioRxiv">
        <title>Genomic and phenotypic heterogeneity of clinical isolates of the human pathogens Aspergillus fumigatus, Aspergillus lentulus and Aspergillus fumigatiaffinis.</title>
        <authorList>
            <person name="dos Santos R.A.C."/>
            <person name="Steenwyk J.L."/>
            <person name="Rivero-Menendez O."/>
            <person name="Mead M.E."/>
            <person name="Silva L.P."/>
            <person name="Bastos R.W."/>
            <person name="Alastruey-Izquierdo A."/>
            <person name="Goldman G.H."/>
            <person name="Rokas A."/>
        </authorList>
    </citation>
    <scope>NUCLEOTIDE SEQUENCE</scope>
    <source>
        <strain evidence="2">CNM-CM6805</strain>
    </source>
</reference>
<name>A0A8H4MFE4_9EURO</name>
<sequence length="370" mass="41264">MNLWLVDGNDAVKAALIPIWRWVGSTNAVRGDAEYYAPGRDGMPVLTEQPVIFPTTAAPDSPNADVEPELKNVLTAVKLLHVMLLAEDNPPRRLGPANDALARLLNEKGVTDTFIEIVNIDLCFQPSLFPMSGEHGLVVGFQEGKQRIINIFKQRLQTAGNLCAHTGSAFHTIPNLSDLIVKVSDRSANYNKLTNAIIAWLSYTGINPNDVFPMGLMTFEWMIQTRCLRRLDTNHHKSEELSKLNACGSCGIYTRKKTLDNLAYRLVLRDATESIQQKHWTEAKEVLKASTSLQKFLRLANGNVSLVDLNESGDAWPDAAAQKSKSGPVRETRMSSRQRLRQTSDRTIAKIGIRSPLPMREQNDSFKYLP</sequence>
<accession>A0A8H4MFE4</accession>
<organism evidence="2 3">
    <name type="scientific">Aspergillus fumigatiaffinis</name>
    <dbReference type="NCBI Taxonomy" id="340414"/>
    <lineage>
        <taxon>Eukaryota</taxon>
        <taxon>Fungi</taxon>
        <taxon>Dikarya</taxon>
        <taxon>Ascomycota</taxon>
        <taxon>Pezizomycotina</taxon>
        <taxon>Eurotiomycetes</taxon>
        <taxon>Eurotiomycetidae</taxon>
        <taxon>Eurotiales</taxon>
        <taxon>Aspergillaceae</taxon>
        <taxon>Aspergillus</taxon>
        <taxon>Aspergillus subgen. Fumigati</taxon>
    </lineage>
</organism>
<protein>
    <submittedName>
        <fullName evidence="2">Uncharacterized protein</fullName>
    </submittedName>
</protein>